<feature type="active site" description="Proton donor" evidence="2">
    <location>
        <position position="81"/>
    </location>
</feature>
<sequence length="298" mass="31953">MSNRITETSNKKSLAIDEMNSLEIVSLMNTEDAVIAPAVRGSLPDIAKGIDGITEAMNKGGRCFVVGAGTSGRLAVVDAIELIPTFSIRLERWQPIIAGGEKAMWASLEQDEDKENASVEELEAHSFGPDDCLIGVSASGSTPFVLSALQYGKKKAAFTIAVSSNHGAKASSIADVSIEVETGPEVIRGSTRLKSGTAQKMILNMLSTGTMVKLGRVYKNEMVDMQIINKKLVGRAVEMVMELASVDYGEAERLLRETDQNLKAAIFIGITGATKKVAFEELNKSKGHLKKALKTYLG</sequence>
<comment type="caution">
    <text evidence="4">The sequence shown here is derived from an EMBL/GenBank/DDBJ whole genome shotgun (WGS) entry which is preliminary data.</text>
</comment>
<dbReference type="GO" id="GO:0016829">
    <property type="term" value="F:lyase activity"/>
    <property type="evidence" value="ECO:0007669"/>
    <property type="project" value="UniProtKB-KW"/>
</dbReference>
<comment type="pathway">
    <text evidence="2">Amino-sugar metabolism; N-acetylmuramate degradation.</text>
</comment>
<dbReference type="InterPro" id="IPR040190">
    <property type="entry name" value="MURQ/GCKR"/>
</dbReference>
<name>A0ABS6JHC7_9BACI</name>
<gene>
    <name evidence="2 4" type="primary">murQ</name>
    <name evidence="4" type="ORF">KS419_09010</name>
</gene>
<evidence type="ECO:0000256" key="2">
    <source>
        <dbReference type="HAMAP-Rule" id="MF_00068"/>
    </source>
</evidence>
<dbReference type="Pfam" id="PF22645">
    <property type="entry name" value="GKRP_SIS_N"/>
    <property type="match status" value="1"/>
</dbReference>
<evidence type="ECO:0000313" key="5">
    <source>
        <dbReference type="Proteomes" id="UP000784880"/>
    </source>
</evidence>
<dbReference type="PANTHER" id="PTHR10088">
    <property type="entry name" value="GLUCOKINASE REGULATORY PROTEIN"/>
    <property type="match status" value="1"/>
</dbReference>
<keyword evidence="5" id="KW-1185">Reference proteome</keyword>
<proteinExistence type="inferred from homology"/>
<dbReference type="NCBIfam" id="NF009222">
    <property type="entry name" value="PRK12570.1"/>
    <property type="match status" value="1"/>
</dbReference>
<feature type="domain" description="SIS" evidence="3">
    <location>
        <begin position="53"/>
        <end position="216"/>
    </location>
</feature>
<dbReference type="NCBIfam" id="TIGR00274">
    <property type="entry name" value="N-acetylmuramic acid 6-phosphate etherase"/>
    <property type="match status" value="1"/>
</dbReference>
<accession>A0ABS6JHC7</accession>
<evidence type="ECO:0000259" key="3">
    <source>
        <dbReference type="PROSITE" id="PS51464"/>
    </source>
</evidence>
<dbReference type="PROSITE" id="PS51464">
    <property type="entry name" value="SIS"/>
    <property type="match status" value="1"/>
</dbReference>
<dbReference type="InterPro" id="IPR005488">
    <property type="entry name" value="Etherase_MurQ"/>
</dbReference>
<dbReference type="Proteomes" id="UP000784880">
    <property type="component" value="Unassembled WGS sequence"/>
</dbReference>
<organism evidence="4 5">
    <name type="scientific">Evansella tamaricis</name>
    <dbReference type="NCBI Taxonomy" id="2069301"/>
    <lineage>
        <taxon>Bacteria</taxon>
        <taxon>Bacillati</taxon>
        <taxon>Bacillota</taxon>
        <taxon>Bacilli</taxon>
        <taxon>Bacillales</taxon>
        <taxon>Bacillaceae</taxon>
        <taxon>Evansella</taxon>
    </lineage>
</organism>
<keyword evidence="1 2" id="KW-0456">Lyase</keyword>
<comment type="subunit">
    <text evidence="2">Homodimer.</text>
</comment>
<protein>
    <recommendedName>
        <fullName evidence="2">N-acetylmuramic acid 6-phosphate etherase</fullName>
        <shortName evidence="2">MurNAc-6-P etherase</shortName>
        <ecNumber evidence="2">4.2.1.126</ecNumber>
    </recommendedName>
    <alternativeName>
        <fullName evidence="2">N-acetylmuramic acid 6-phosphate hydrolase</fullName>
    </alternativeName>
    <alternativeName>
        <fullName evidence="2">N-acetylmuramic acid 6-phosphate lyase</fullName>
    </alternativeName>
</protein>
<dbReference type="CDD" id="cd05007">
    <property type="entry name" value="SIS_Etherase"/>
    <property type="match status" value="1"/>
</dbReference>
<comment type="similarity">
    <text evidence="2">Belongs to the GCKR-like family. MurNAc-6-P etherase subfamily.</text>
</comment>
<comment type="function">
    <text evidence="2">Specifically catalyzes the cleavage of the D-lactyl ether substituent of MurNAc 6-phosphate, producing GlcNAc 6-phosphate and D-lactate.</text>
</comment>
<reference evidence="4 5" key="1">
    <citation type="submission" date="2021-06" db="EMBL/GenBank/DDBJ databases">
        <title>Bacillus sp. RD4P76, an endophyte from a halophyte.</title>
        <authorList>
            <person name="Sun J.-Q."/>
        </authorList>
    </citation>
    <scope>NUCLEOTIDE SEQUENCE [LARGE SCALE GENOMIC DNA]</scope>
    <source>
        <strain evidence="4 5">CGMCC 1.15917</strain>
    </source>
</reference>
<comment type="catalytic activity">
    <reaction evidence="2">
        <text>N-acetyl-D-muramate 6-phosphate + H2O = N-acetyl-D-glucosamine 6-phosphate + (R)-lactate</text>
        <dbReference type="Rhea" id="RHEA:26410"/>
        <dbReference type="ChEBI" id="CHEBI:15377"/>
        <dbReference type="ChEBI" id="CHEBI:16004"/>
        <dbReference type="ChEBI" id="CHEBI:57513"/>
        <dbReference type="ChEBI" id="CHEBI:58722"/>
        <dbReference type="EC" id="4.2.1.126"/>
    </reaction>
</comment>
<evidence type="ECO:0000313" key="4">
    <source>
        <dbReference type="EMBL" id="MBU9711875.1"/>
    </source>
</evidence>
<dbReference type="PANTHER" id="PTHR10088:SF4">
    <property type="entry name" value="GLUCOKINASE REGULATORY PROTEIN"/>
    <property type="match status" value="1"/>
</dbReference>
<dbReference type="InterPro" id="IPR001347">
    <property type="entry name" value="SIS_dom"/>
</dbReference>
<dbReference type="HAMAP" id="MF_00068">
    <property type="entry name" value="MurQ"/>
    <property type="match status" value="1"/>
</dbReference>
<comment type="miscellaneous">
    <text evidence="2">A lyase-type mechanism (elimination/hydration) is suggested for the cleavage of the lactyl ether bond of MurNAc 6-phosphate, with the formation of an alpha,beta-unsaturated aldehyde intermediate with (E)-stereochemistry, followed by the syn addition of water to give product.</text>
</comment>
<keyword evidence="2" id="KW-0119">Carbohydrate metabolism</keyword>
<evidence type="ECO:0000256" key="1">
    <source>
        <dbReference type="ARBA" id="ARBA00023239"/>
    </source>
</evidence>
<dbReference type="NCBIfam" id="NF003915">
    <property type="entry name" value="PRK05441.1"/>
    <property type="match status" value="1"/>
</dbReference>
<dbReference type="EC" id="4.2.1.126" evidence="2"/>
<dbReference type="EMBL" id="JAHQCS010000088">
    <property type="protein sequence ID" value="MBU9711875.1"/>
    <property type="molecule type" value="Genomic_DNA"/>
</dbReference>
<dbReference type="RefSeq" id="WP_217065961.1">
    <property type="nucleotide sequence ID" value="NZ_JAHQCS010000088.1"/>
</dbReference>
<feature type="active site" evidence="2">
    <location>
        <position position="112"/>
    </location>
</feature>